<dbReference type="InterPro" id="IPR050222">
    <property type="entry name" value="MATE_MdtK"/>
</dbReference>
<feature type="transmembrane region" description="Helical" evidence="6">
    <location>
        <begin position="47"/>
        <end position="69"/>
    </location>
</feature>
<feature type="transmembrane region" description="Helical" evidence="6">
    <location>
        <begin position="257"/>
        <end position="276"/>
    </location>
</feature>
<keyword evidence="9" id="KW-1185">Reference proteome</keyword>
<comment type="similarity">
    <text evidence="2">Belongs to the multi antimicrobial extrusion (MATE) (TC 2.A.66.1) family.</text>
</comment>
<feature type="transmembrane region" description="Helical" evidence="6">
    <location>
        <begin position="385"/>
        <end position="409"/>
    </location>
</feature>
<dbReference type="AlphaFoldDB" id="A0A369LAN2"/>
<organism evidence="8 9">
    <name type="scientific">Senegalimassilia anaerobia</name>
    <dbReference type="NCBI Taxonomy" id="1473216"/>
    <lineage>
        <taxon>Bacteria</taxon>
        <taxon>Bacillati</taxon>
        <taxon>Actinomycetota</taxon>
        <taxon>Coriobacteriia</taxon>
        <taxon>Coriobacteriales</taxon>
        <taxon>Coriobacteriaceae</taxon>
        <taxon>Senegalimassilia</taxon>
    </lineage>
</organism>
<feature type="domain" description="Histidine kinase/HSP90-like ATPase" evidence="7">
    <location>
        <begin position="506"/>
        <end position="623"/>
    </location>
</feature>
<feature type="transmembrane region" description="Helical" evidence="6">
    <location>
        <begin position="165"/>
        <end position="188"/>
    </location>
</feature>
<evidence type="ECO:0000259" key="7">
    <source>
        <dbReference type="Pfam" id="PF13581"/>
    </source>
</evidence>
<dbReference type="CDD" id="cd16936">
    <property type="entry name" value="HATPase_RsbW-like"/>
    <property type="match status" value="1"/>
</dbReference>
<feature type="transmembrane region" description="Helical" evidence="6">
    <location>
        <begin position="18"/>
        <end position="35"/>
    </location>
</feature>
<feature type="transmembrane region" description="Helical" evidence="6">
    <location>
        <begin position="415"/>
        <end position="437"/>
    </location>
</feature>
<name>A0A369LAN2_9ACTN</name>
<dbReference type="GO" id="GO:0005886">
    <property type="term" value="C:plasma membrane"/>
    <property type="evidence" value="ECO:0007669"/>
    <property type="project" value="TreeGrafter"/>
</dbReference>
<dbReference type="OrthoDB" id="4088450at2"/>
<dbReference type="InterPro" id="IPR036890">
    <property type="entry name" value="HATPase_C_sf"/>
</dbReference>
<evidence type="ECO:0000256" key="2">
    <source>
        <dbReference type="ARBA" id="ARBA00010199"/>
    </source>
</evidence>
<feature type="transmembrane region" description="Helical" evidence="6">
    <location>
        <begin position="133"/>
        <end position="153"/>
    </location>
</feature>
<feature type="transmembrane region" description="Helical" evidence="6">
    <location>
        <begin position="351"/>
        <end position="373"/>
    </location>
</feature>
<dbReference type="GO" id="GO:0015297">
    <property type="term" value="F:antiporter activity"/>
    <property type="evidence" value="ECO:0007669"/>
    <property type="project" value="InterPro"/>
</dbReference>
<comment type="function">
    <text evidence="1">Multidrug efflux pump.</text>
</comment>
<dbReference type="STRING" id="1034345.GCA_000236865_00986"/>
<feature type="transmembrane region" description="Helical" evidence="6">
    <location>
        <begin position="194"/>
        <end position="214"/>
    </location>
</feature>
<reference evidence="8 9" key="1">
    <citation type="journal article" date="2018" name="Elife">
        <title>Discovery and characterization of a prevalent human gut bacterial enzyme sufficient for the inactivation of a family of plant toxins.</title>
        <authorList>
            <person name="Koppel N."/>
            <person name="Bisanz J.E."/>
            <person name="Pandelia M.E."/>
            <person name="Turnbaugh P.J."/>
            <person name="Balskus E.P."/>
        </authorList>
    </citation>
    <scope>NUCLEOTIDE SEQUENCE [LARGE SCALE GENOMIC DNA]</scope>
    <source>
        <strain evidence="9">anaerobia AP69FAA</strain>
    </source>
</reference>
<sequence>MGAQTENSELIKRTFGKYLAMSILITLSATLGMMIDNVIAGNLLGSGAVAAIGMSLSVFMLFSGCAGILETGAVALCARALGNRDADRVNVLFSVSLAAALAVGAALSVGGVAGADVLATMLGAASGELHADTAAYLSGICSGAFAIVLLQLLMGFTRLDNAPQLGIVAIVGMSVCDVIFNLVAVCVLDLGLRGMGLATALAYCVAVGICCTHFPSKRNTLHLVNPVPHVGQLAGVLKTGLPDSLTRATVMVRTFTFNWLLLTVASAGAVAALSMLSSVNSFASSVTIGVGQTATLLCGIFFGEEDRGALKATLRTGMRMGLVLSCALCAVVFAFTPQVVGLFGLEGDAEAFGVVAVRAFILCVPIDLVNQLFVNYYQGTGNVRAASVIAVGQSGLFAVLFALGTVWFWGATAVWTSFLVGEAVTLALQLIVACVLWKRKGAKCAVAGAAEVVANEAPAAAMAGDCDGIASGGAVVDEVTLLDKMMYLPKTFQQDWRAWRAFSCEPDIASVAACSQQVAAWCEAQGIDRRRSYLVPLAVEEMAANAVEHGFAKTKHPAIDVKLILKRDGTLVLRMRDNGAAFNPMDLDLSAADPCSAVGIRMLRQGVREVEYQNTVGLNNVVVTLPAASGA</sequence>
<accession>A0A369LAN2</accession>
<keyword evidence="6" id="KW-0472">Membrane</keyword>
<evidence type="ECO:0000256" key="1">
    <source>
        <dbReference type="ARBA" id="ARBA00003408"/>
    </source>
</evidence>
<dbReference type="PANTHER" id="PTHR43298">
    <property type="entry name" value="MULTIDRUG RESISTANCE PROTEIN NORM-RELATED"/>
    <property type="match status" value="1"/>
</dbReference>
<dbReference type="RefSeq" id="WP_114620194.1">
    <property type="nucleotide sequence ID" value="NZ_PPTP01000002.1"/>
</dbReference>
<dbReference type="InterPro" id="IPR002528">
    <property type="entry name" value="MATE_fam"/>
</dbReference>
<dbReference type="Gene3D" id="3.30.565.10">
    <property type="entry name" value="Histidine kinase-like ATPase, C-terminal domain"/>
    <property type="match status" value="1"/>
</dbReference>
<feature type="transmembrane region" description="Helical" evidence="6">
    <location>
        <begin position="322"/>
        <end position="345"/>
    </location>
</feature>
<comment type="caution">
    <text evidence="8">The sequence shown here is derived from an EMBL/GenBank/DDBJ whole genome shotgun (WGS) entry which is preliminary data.</text>
</comment>
<keyword evidence="6" id="KW-1133">Transmembrane helix</keyword>
<dbReference type="GO" id="GO:0042910">
    <property type="term" value="F:xenobiotic transmembrane transporter activity"/>
    <property type="evidence" value="ECO:0007669"/>
    <property type="project" value="InterPro"/>
</dbReference>
<dbReference type="EMBL" id="PPTP01000002">
    <property type="protein sequence ID" value="RDB56691.1"/>
    <property type="molecule type" value="Genomic_DNA"/>
</dbReference>
<evidence type="ECO:0000256" key="5">
    <source>
        <dbReference type="ARBA" id="ARBA00031636"/>
    </source>
</evidence>
<evidence type="ECO:0000256" key="4">
    <source>
        <dbReference type="ARBA" id="ARBA00022448"/>
    </source>
</evidence>
<evidence type="ECO:0000256" key="3">
    <source>
        <dbReference type="ARBA" id="ARBA00020268"/>
    </source>
</evidence>
<evidence type="ECO:0000256" key="6">
    <source>
        <dbReference type="SAM" id="Phobius"/>
    </source>
</evidence>
<proteinExistence type="inferred from homology"/>
<evidence type="ECO:0000313" key="8">
    <source>
        <dbReference type="EMBL" id="RDB56691.1"/>
    </source>
</evidence>
<dbReference type="InterPro" id="IPR003594">
    <property type="entry name" value="HATPase_dom"/>
</dbReference>
<keyword evidence="4" id="KW-0813">Transport</keyword>
<keyword evidence="6" id="KW-0812">Transmembrane</keyword>
<dbReference type="Proteomes" id="UP000253792">
    <property type="component" value="Unassembled WGS sequence"/>
</dbReference>
<feature type="transmembrane region" description="Helical" evidence="6">
    <location>
        <begin position="89"/>
        <end position="113"/>
    </location>
</feature>
<gene>
    <name evidence="8" type="ORF">C1880_02700</name>
</gene>
<dbReference type="Pfam" id="PF01554">
    <property type="entry name" value="MatE"/>
    <property type="match status" value="2"/>
</dbReference>
<dbReference type="Pfam" id="PF13581">
    <property type="entry name" value="HATPase_c_2"/>
    <property type="match status" value="1"/>
</dbReference>
<dbReference type="PANTHER" id="PTHR43298:SF2">
    <property type="entry name" value="FMN_FAD EXPORTER YEEO-RELATED"/>
    <property type="match status" value="1"/>
</dbReference>
<feature type="transmembrane region" description="Helical" evidence="6">
    <location>
        <begin position="282"/>
        <end position="302"/>
    </location>
</feature>
<evidence type="ECO:0000313" key="9">
    <source>
        <dbReference type="Proteomes" id="UP000253792"/>
    </source>
</evidence>
<protein>
    <recommendedName>
        <fullName evidence="3">Probable multidrug resistance protein NorM</fullName>
    </recommendedName>
    <alternativeName>
        <fullName evidence="5">Multidrug-efflux transporter</fullName>
    </alternativeName>
</protein>